<evidence type="ECO:0000313" key="6">
    <source>
        <dbReference type="EMBL" id="EQD47520.1"/>
    </source>
</evidence>
<dbReference type="Pfam" id="PF00158">
    <property type="entry name" value="Sigma54_activat"/>
    <property type="match status" value="1"/>
</dbReference>
<evidence type="ECO:0000259" key="5">
    <source>
        <dbReference type="PROSITE" id="PS50045"/>
    </source>
</evidence>
<dbReference type="PROSITE" id="PS00688">
    <property type="entry name" value="SIGMA54_INTERACT_3"/>
    <property type="match status" value="1"/>
</dbReference>
<dbReference type="InterPro" id="IPR002078">
    <property type="entry name" value="Sigma_54_int"/>
</dbReference>
<keyword evidence="1" id="KW-0547">Nucleotide-binding</keyword>
<name>T1AZI5_9ZZZZ</name>
<dbReference type="PROSITE" id="PS50045">
    <property type="entry name" value="SIGMA54_INTERACT_4"/>
    <property type="match status" value="1"/>
</dbReference>
<evidence type="ECO:0000256" key="2">
    <source>
        <dbReference type="ARBA" id="ARBA00022840"/>
    </source>
</evidence>
<evidence type="ECO:0000256" key="4">
    <source>
        <dbReference type="ARBA" id="ARBA00023163"/>
    </source>
</evidence>
<dbReference type="GO" id="GO:0005524">
    <property type="term" value="F:ATP binding"/>
    <property type="evidence" value="ECO:0007669"/>
    <property type="project" value="UniProtKB-KW"/>
</dbReference>
<dbReference type="InterPro" id="IPR002197">
    <property type="entry name" value="HTH_Fis"/>
</dbReference>
<accession>T1AZI5</accession>
<feature type="domain" description="Sigma-54 factor interaction" evidence="5">
    <location>
        <begin position="1"/>
        <end position="143"/>
    </location>
</feature>
<dbReference type="PANTHER" id="PTHR32071:SF121">
    <property type="entry name" value="SIGMA L-DEPENDENT TRANSCRIPTIONAL REGULATOR YQIR-RELATED"/>
    <property type="match status" value="1"/>
</dbReference>
<dbReference type="InterPro" id="IPR027417">
    <property type="entry name" value="P-loop_NTPase"/>
</dbReference>
<reference evidence="6" key="2">
    <citation type="journal article" date="2014" name="ISME J.">
        <title>Microbial stratification in low pH oxic and suboxic macroscopic growths along an acid mine drainage.</title>
        <authorList>
            <person name="Mendez-Garcia C."/>
            <person name="Mesa V."/>
            <person name="Sprenger R.R."/>
            <person name="Richter M."/>
            <person name="Diez M.S."/>
            <person name="Solano J."/>
            <person name="Bargiela R."/>
            <person name="Golyshina O.V."/>
            <person name="Manteca A."/>
            <person name="Ramos J.L."/>
            <person name="Gallego J.R."/>
            <person name="Llorente I."/>
            <person name="Martins Dos Santos V.A."/>
            <person name="Jensen O.N."/>
            <person name="Pelaez A.I."/>
            <person name="Sanchez J."/>
            <person name="Ferrer M."/>
        </authorList>
    </citation>
    <scope>NUCLEOTIDE SEQUENCE</scope>
</reference>
<dbReference type="InterPro" id="IPR009057">
    <property type="entry name" value="Homeodomain-like_sf"/>
</dbReference>
<keyword evidence="4" id="KW-0804">Transcription</keyword>
<dbReference type="InterPro" id="IPR058031">
    <property type="entry name" value="AAA_lid_NorR"/>
</dbReference>
<reference evidence="6" key="1">
    <citation type="submission" date="2013-08" db="EMBL/GenBank/DDBJ databases">
        <authorList>
            <person name="Mendez C."/>
            <person name="Richter M."/>
            <person name="Ferrer M."/>
            <person name="Sanchez J."/>
        </authorList>
    </citation>
    <scope>NUCLEOTIDE SEQUENCE</scope>
</reference>
<dbReference type="AlphaFoldDB" id="T1AZI5"/>
<dbReference type="SUPFAM" id="SSF46689">
    <property type="entry name" value="Homeodomain-like"/>
    <property type="match status" value="1"/>
</dbReference>
<dbReference type="Pfam" id="PF02954">
    <property type="entry name" value="HTH_8"/>
    <property type="match status" value="1"/>
</dbReference>
<dbReference type="Gene3D" id="1.10.10.60">
    <property type="entry name" value="Homeodomain-like"/>
    <property type="match status" value="1"/>
</dbReference>
<protein>
    <submittedName>
        <fullName evidence="6">Sigma-54 dependent transcriptional regulator/response regulator</fullName>
    </submittedName>
</protein>
<dbReference type="Gene3D" id="3.40.50.300">
    <property type="entry name" value="P-loop containing nucleotide triphosphate hydrolases"/>
    <property type="match status" value="1"/>
</dbReference>
<comment type="caution">
    <text evidence="6">The sequence shown here is derived from an EMBL/GenBank/DDBJ whole genome shotgun (WGS) entry which is preliminary data.</text>
</comment>
<keyword evidence="3" id="KW-0805">Transcription regulation</keyword>
<dbReference type="SUPFAM" id="SSF52540">
    <property type="entry name" value="P-loop containing nucleoside triphosphate hydrolases"/>
    <property type="match status" value="1"/>
</dbReference>
<dbReference type="GO" id="GO:0006355">
    <property type="term" value="P:regulation of DNA-templated transcription"/>
    <property type="evidence" value="ECO:0007669"/>
    <property type="project" value="InterPro"/>
</dbReference>
<evidence type="ECO:0000256" key="1">
    <source>
        <dbReference type="ARBA" id="ARBA00022741"/>
    </source>
</evidence>
<dbReference type="PANTHER" id="PTHR32071">
    <property type="entry name" value="TRANSCRIPTIONAL REGULATORY PROTEIN"/>
    <property type="match status" value="1"/>
</dbReference>
<dbReference type="Pfam" id="PF25601">
    <property type="entry name" value="AAA_lid_14"/>
    <property type="match status" value="1"/>
</dbReference>
<organism evidence="6">
    <name type="scientific">mine drainage metagenome</name>
    <dbReference type="NCBI Taxonomy" id="410659"/>
    <lineage>
        <taxon>unclassified sequences</taxon>
        <taxon>metagenomes</taxon>
        <taxon>ecological metagenomes</taxon>
    </lineage>
</organism>
<dbReference type="EMBL" id="AUZX01010493">
    <property type="protein sequence ID" value="EQD47520.1"/>
    <property type="molecule type" value="Genomic_DNA"/>
</dbReference>
<dbReference type="GO" id="GO:0043565">
    <property type="term" value="F:sequence-specific DNA binding"/>
    <property type="evidence" value="ECO:0007669"/>
    <property type="project" value="InterPro"/>
</dbReference>
<dbReference type="CDD" id="cd00009">
    <property type="entry name" value="AAA"/>
    <property type="match status" value="1"/>
</dbReference>
<dbReference type="InterPro" id="IPR025944">
    <property type="entry name" value="Sigma_54_int_dom_CS"/>
</dbReference>
<gene>
    <name evidence="6" type="ORF">B1A_14301</name>
</gene>
<feature type="non-terminal residue" evidence="6">
    <location>
        <position position="1"/>
    </location>
</feature>
<evidence type="ECO:0000256" key="3">
    <source>
        <dbReference type="ARBA" id="ARBA00023015"/>
    </source>
</evidence>
<sequence>KKLGLVESANGGVLFLDEIGELPLQLQAKLLRLLETGLYRRVGGIEPLRANIRLISATHRDLPTMVSAGTFRQDLYYRLNIFPIHLPPLRERPEDIPLLVKSILGRLSSLPITVTTDAMELLLSYSYPGNIRELKNILERAWILSDGKEIAPDHLPALTEKDNPYHETFAAKILPLHVVEAHYVDWALKRGGDNLPRLAESLGISLRTLYRKIRLIKKTDQ</sequence>
<dbReference type="Gene3D" id="1.10.8.60">
    <property type="match status" value="1"/>
</dbReference>
<keyword evidence="2" id="KW-0067">ATP-binding</keyword>
<proteinExistence type="predicted"/>